<name>A0A6P4JM96_DROKI</name>
<dbReference type="PROSITE" id="PS00018">
    <property type="entry name" value="EF_HAND_1"/>
    <property type="match status" value="1"/>
</dbReference>
<evidence type="ECO:0000313" key="4">
    <source>
        <dbReference type="RefSeq" id="XP_017036801.1"/>
    </source>
</evidence>
<reference evidence="4" key="1">
    <citation type="submission" date="2025-08" db="UniProtKB">
        <authorList>
            <consortium name="RefSeq"/>
        </authorList>
    </citation>
    <scope>IDENTIFICATION</scope>
    <source>
        <strain evidence="4">14028-0561.14</strain>
        <tissue evidence="4">Whole fly</tissue>
    </source>
</reference>
<feature type="region of interest" description="Disordered" evidence="1">
    <location>
        <begin position="349"/>
        <end position="387"/>
    </location>
</feature>
<protein>
    <submittedName>
        <fullName evidence="4">Uncharacterized protein</fullName>
    </submittedName>
</protein>
<evidence type="ECO:0000256" key="2">
    <source>
        <dbReference type="SAM" id="SignalP"/>
    </source>
</evidence>
<sequence>MVRIPLLLLAGVLLLCCGCGQAHRELESLLQKQLVDLQLSSDEMKALRPLYRELQSQYDYLYSLKLQQGDGSAQNEIKEPELDGSYLQVFDDFRREFSIYLDEKPRVVYDTKLPTVEEIMGAPSPDFTPDQRAEFEDLRDIVQDVIDEAQFGIDDLVARAITLETNLLKLNKPKIVTAAIAGLGFMWNYWGRGSQAAYCSYSMVPEFRVALQAINDGVDCYSHTMALILRIQDETMAAVKEVKRNVGGLVKIYKKIAAKQTTVGKILSGTVNALSAIRRVHDIIAVGIDVYGKINSQLPAEAQHSVECGVMFVNSVPQMVESLQNLTTCITYVDPETVTYEFTYPEDDRYWNTGGEPPEIPHENDVDEDDDDYVDNEELDDDYVEHR</sequence>
<dbReference type="AlphaFoldDB" id="A0A6P4JM96"/>
<dbReference type="GeneID" id="108084915"/>
<dbReference type="InterPro" id="IPR018247">
    <property type="entry name" value="EF_Hand_1_Ca_BS"/>
</dbReference>
<accession>A0A6P4JM96</accession>
<keyword evidence="3" id="KW-1185">Reference proteome</keyword>
<dbReference type="RefSeq" id="XP_017036801.1">
    <property type="nucleotide sequence ID" value="XM_017181312.2"/>
</dbReference>
<feature type="chain" id="PRO_5027624858" evidence="2">
    <location>
        <begin position="23"/>
        <end position="387"/>
    </location>
</feature>
<dbReference type="OrthoDB" id="7977759at2759"/>
<evidence type="ECO:0000313" key="3">
    <source>
        <dbReference type="Proteomes" id="UP001652661"/>
    </source>
</evidence>
<feature type="compositionally biased region" description="Acidic residues" evidence="1">
    <location>
        <begin position="365"/>
        <end position="387"/>
    </location>
</feature>
<feature type="signal peptide" evidence="2">
    <location>
        <begin position="1"/>
        <end position="22"/>
    </location>
</feature>
<dbReference type="Proteomes" id="UP001652661">
    <property type="component" value="Chromosome 3R"/>
</dbReference>
<organism evidence="3 4">
    <name type="scientific">Drosophila kikkawai</name>
    <name type="common">Fruit fly</name>
    <dbReference type="NCBI Taxonomy" id="30033"/>
    <lineage>
        <taxon>Eukaryota</taxon>
        <taxon>Metazoa</taxon>
        <taxon>Ecdysozoa</taxon>
        <taxon>Arthropoda</taxon>
        <taxon>Hexapoda</taxon>
        <taxon>Insecta</taxon>
        <taxon>Pterygota</taxon>
        <taxon>Neoptera</taxon>
        <taxon>Endopterygota</taxon>
        <taxon>Diptera</taxon>
        <taxon>Brachycera</taxon>
        <taxon>Muscomorpha</taxon>
        <taxon>Ephydroidea</taxon>
        <taxon>Drosophilidae</taxon>
        <taxon>Drosophila</taxon>
        <taxon>Sophophora</taxon>
    </lineage>
</organism>
<evidence type="ECO:0000256" key="1">
    <source>
        <dbReference type="SAM" id="MobiDB-lite"/>
    </source>
</evidence>
<gene>
    <name evidence="4" type="primary">LOC108084915</name>
</gene>
<proteinExistence type="predicted"/>
<keyword evidence="2" id="KW-0732">Signal</keyword>